<dbReference type="Proteomes" id="UP000322051">
    <property type="component" value="Unassembled WGS sequence"/>
</dbReference>
<feature type="binding site" evidence="7">
    <location>
        <position position="305"/>
    </location>
    <ligand>
        <name>substrate</name>
    </ligand>
</feature>
<dbReference type="AlphaFoldDB" id="A0AB73BRC3"/>
<evidence type="ECO:0000256" key="2">
    <source>
        <dbReference type="ARBA" id="ARBA00010286"/>
    </source>
</evidence>
<feature type="active site" evidence="7">
    <location>
        <position position="301"/>
    </location>
</feature>
<evidence type="ECO:0000313" key="10">
    <source>
        <dbReference type="EMBL" id="KAA8798896.1"/>
    </source>
</evidence>
<feature type="binding site" evidence="7">
    <location>
        <position position="228"/>
    </location>
    <ligand>
        <name>Zn(2+)</name>
        <dbReference type="ChEBI" id="CHEBI:29105"/>
        <label>2</label>
    </ligand>
</feature>
<dbReference type="PANTHER" id="PTHR43668:SF2">
    <property type="entry name" value="ALLANTOINASE"/>
    <property type="match status" value="1"/>
</dbReference>
<evidence type="ECO:0000259" key="9">
    <source>
        <dbReference type="Pfam" id="PF12890"/>
    </source>
</evidence>
<dbReference type="EC" id="3.5.2.3" evidence="7"/>
<dbReference type="CDD" id="cd01317">
    <property type="entry name" value="DHOase_IIa"/>
    <property type="match status" value="1"/>
</dbReference>
<dbReference type="SUPFAM" id="SSF51338">
    <property type="entry name" value="Composite domain of metallo-dependent hydrolases"/>
    <property type="match status" value="1"/>
</dbReference>
<comment type="caution">
    <text evidence="10">The sequence shown here is derived from an EMBL/GenBank/DDBJ whole genome shotgun (WGS) entry which is preliminary data.</text>
</comment>
<comment type="similarity">
    <text evidence="2 7">Belongs to the metallo-dependent hydrolases superfamily. DHOase family. Class I DHOase subfamily.</text>
</comment>
<evidence type="ECO:0000256" key="7">
    <source>
        <dbReference type="HAMAP-Rule" id="MF_00220"/>
    </source>
</evidence>
<dbReference type="GO" id="GO:0005737">
    <property type="term" value="C:cytoplasm"/>
    <property type="evidence" value="ECO:0007669"/>
    <property type="project" value="TreeGrafter"/>
</dbReference>
<dbReference type="RefSeq" id="WP_150397675.1">
    <property type="nucleotide sequence ID" value="NZ_VUAL01000004.1"/>
</dbReference>
<dbReference type="PANTHER" id="PTHR43668">
    <property type="entry name" value="ALLANTOINASE"/>
    <property type="match status" value="1"/>
</dbReference>
<evidence type="ECO:0000313" key="11">
    <source>
        <dbReference type="Proteomes" id="UP000322051"/>
    </source>
</evidence>
<feature type="binding site" evidence="7">
    <location>
        <position position="301"/>
    </location>
    <ligand>
        <name>Zn(2+)</name>
        <dbReference type="ChEBI" id="CHEBI:29105"/>
        <label>1</label>
    </ligand>
</feature>
<dbReference type="PROSITE" id="PS00483">
    <property type="entry name" value="DIHYDROOROTASE_2"/>
    <property type="match status" value="1"/>
</dbReference>
<keyword evidence="5 7" id="KW-0862">Zinc</keyword>
<feature type="binding site" evidence="7">
    <location>
        <begin position="319"/>
        <end position="320"/>
    </location>
    <ligand>
        <name>substrate</name>
    </ligand>
</feature>
<dbReference type="InterPro" id="IPR013108">
    <property type="entry name" value="Amidohydro_3"/>
</dbReference>
<dbReference type="Pfam" id="PF12890">
    <property type="entry name" value="DHOase"/>
    <property type="match status" value="1"/>
</dbReference>
<feature type="binding site" evidence="7">
    <location>
        <position position="148"/>
    </location>
    <ligand>
        <name>Zn(2+)</name>
        <dbReference type="ChEBI" id="CHEBI:29105"/>
        <label>2</label>
    </ligand>
</feature>
<dbReference type="EMBL" id="VUAO01000005">
    <property type="protein sequence ID" value="KAA8798896.1"/>
    <property type="molecule type" value="Genomic_DNA"/>
</dbReference>
<reference evidence="10 11" key="1">
    <citation type="submission" date="2019-09" db="EMBL/GenBank/DDBJ databases">
        <title>Comparative analysis of L. crispatus genomes revealed niche specific adaptation to different host and body sites.</title>
        <authorList>
            <person name="Pan M."/>
            <person name="Hidalgo-Cantabrana C."/>
            <person name="Barrangou R."/>
        </authorList>
    </citation>
    <scope>NUCLEOTIDE SEQUENCE [LARGE SCALE GENOMIC DNA]</scope>
    <source>
        <strain evidence="10 11">NCK973</strain>
    </source>
</reference>
<dbReference type="InterPro" id="IPR011059">
    <property type="entry name" value="Metal-dep_hydrolase_composite"/>
</dbReference>
<dbReference type="GO" id="GO:0008270">
    <property type="term" value="F:zinc ion binding"/>
    <property type="evidence" value="ECO:0007669"/>
    <property type="project" value="UniProtKB-UniRule"/>
</dbReference>
<feature type="domain" description="Dihydroorotase catalytic" evidence="9">
    <location>
        <begin position="45"/>
        <end position="233"/>
    </location>
</feature>
<dbReference type="NCBIfam" id="NF006837">
    <property type="entry name" value="PRK09357.1-2"/>
    <property type="match status" value="1"/>
</dbReference>
<name>A0AB73BRC3_9LACO</name>
<keyword evidence="6 7" id="KW-0665">Pyrimidine biosynthesis</keyword>
<keyword evidence="3 7" id="KW-0479">Metal-binding</keyword>
<feature type="binding site" evidence="7">
    <location>
        <position position="274"/>
    </location>
    <ligand>
        <name>substrate</name>
    </ligand>
</feature>
<comment type="catalytic activity">
    <reaction evidence="7">
        <text>(S)-dihydroorotate + H2O = N-carbamoyl-L-aspartate + H(+)</text>
        <dbReference type="Rhea" id="RHEA:24296"/>
        <dbReference type="ChEBI" id="CHEBI:15377"/>
        <dbReference type="ChEBI" id="CHEBI:15378"/>
        <dbReference type="ChEBI" id="CHEBI:30864"/>
        <dbReference type="ChEBI" id="CHEBI:32814"/>
        <dbReference type="EC" id="3.5.2.3"/>
    </reaction>
</comment>
<evidence type="ECO:0000256" key="4">
    <source>
        <dbReference type="ARBA" id="ARBA00022801"/>
    </source>
</evidence>
<protein>
    <recommendedName>
        <fullName evidence="7">Dihydroorotase</fullName>
        <shortName evidence="7">DHOase</shortName>
        <ecNumber evidence="7">3.5.2.3</ecNumber>
    </recommendedName>
</protein>
<gene>
    <name evidence="7" type="primary">pyrC</name>
    <name evidence="10" type="ORF">F1C02_02810</name>
</gene>
<dbReference type="SUPFAM" id="SSF51556">
    <property type="entry name" value="Metallo-dependent hydrolases"/>
    <property type="match status" value="1"/>
</dbReference>
<evidence type="ECO:0000256" key="3">
    <source>
        <dbReference type="ARBA" id="ARBA00022723"/>
    </source>
</evidence>
<comment type="cofactor">
    <cofactor evidence="7">
        <name>Zn(2+)</name>
        <dbReference type="ChEBI" id="CHEBI:29105"/>
    </cofactor>
    <text evidence="7">Binds 2 Zn(2+) ions per subunit.</text>
</comment>
<feature type="binding site" evidence="7">
    <location>
        <position position="175"/>
    </location>
    <ligand>
        <name>Zn(2+)</name>
        <dbReference type="ChEBI" id="CHEBI:29105"/>
        <label>2</label>
    </ligand>
</feature>
<feature type="binding site" evidence="7">
    <location>
        <position position="58"/>
    </location>
    <ligand>
        <name>Zn(2+)</name>
        <dbReference type="ChEBI" id="CHEBI:29105"/>
        <label>1</label>
    </ligand>
</feature>
<dbReference type="InterPro" id="IPR002195">
    <property type="entry name" value="Dihydroorotase_CS"/>
</dbReference>
<dbReference type="Pfam" id="PF07969">
    <property type="entry name" value="Amidohydro_3"/>
    <property type="match status" value="1"/>
</dbReference>
<evidence type="ECO:0000256" key="1">
    <source>
        <dbReference type="ARBA" id="ARBA00002368"/>
    </source>
</evidence>
<comment type="function">
    <text evidence="1 7">Catalyzes the reversible cyclization of carbamoyl aspartate to dihydroorotate.</text>
</comment>
<comment type="pathway">
    <text evidence="7">Pyrimidine metabolism; UMP biosynthesis via de novo pathway; (S)-dihydroorotate from bicarbonate: step 3/3.</text>
</comment>
<dbReference type="GO" id="GO:0004038">
    <property type="term" value="F:allantoinase activity"/>
    <property type="evidence" value="ECO:0007669"/>
    <property type="project" value="TreeGrafter"/>
</dbReference>
<feature type="domain" description="Amidohydrolase 3" evidence="8">
    <location>
        <begin position="330"/>
        <end position="420"/>
    </location>
</feature>
<feature type="binding site" evidence="7">
    <location>
        <position position="90"/>
    </location>
    <ligand>
        <name>substrate</name>
    </ligand>
</feature>
<dbReference type="InterPro" id="IPR004722">
    <property type="entry name" value="DHOase"/>
</dbReference>
<feature type="binding site" evidence="7">
    <location>
        <begin position="58"/>
        <end position="60"/>
    </location>
    <ligand>
        <name>substrate</name>
    </ligand>
</feature>
<dbReference type="HAMAP" id="MF_00220_B">
    <property type="entry name" value="PyrC_classI_B"/>
    <property type="match status" value="1"/>
</dbReference>
<dbReference type="InterPro" id="IPR024403">
    <property type="entry name" value="DHOase_cat"/>
</dbReference>
<dbReference type="Gene3D" id="3.20.20.140">
    <property type="entry name" value="Metal-dependent hydrolases"/>
    <property type="match status" value="1"/>
</dbReference>
<sequence>MATVIKNGTVYQNGRLIKADVLIEDQKIKAIGTNLTADKEIDASGKLVSPGLVDVHVHYRDPGQTYKEDIKTGSEAAAHGGFTMVGAMPNVTPVPNTPELMQKMVQENNEKGVVHIFQYGPITNDETTDVIPDYAALKKAGAFALSNDGHGVQTAQTMYLAMQKAKENNLIIATHAQDDSLFNKGIVNEGPKAKELNLPPVTELAETTQIARDLLLAQKTGVHYHICHVSTKTSVELVRMAKARGINVTCEVAPHHILLTDDDIPKDNGYYKMNPPLRNKEDQAALLVGLLDGTIDLIATDHAPHARNEKEGGMKGASFGITGSETAFSTLYTKFVKEEKVFTLEQLLSWLSDKPAKTFGLKNAGVLEPGKPADIAIFDLDHETELKEEDYKSKGVNTPFTGDKVYGETVMTMVDGQVVYRRDEE</sequence>
<dbReference type="Gene3D" id="2.30.40.10">
    <property type="entry name" value="Urease, subunit C, domain 1"/>
    <property type="match status" value="2"/>
</dbReference>
<dbReference type="GO" id="GO:0044205">
    <property type="term" value="P:'de novo' UMP biosynthetic process"/>
    <property type="evidence" value="ECO:0007669"/>
    <property type="project" value="UniProtKB-UniRule"/>
</dbReference>
<feature type="binding site" evidence="7">
    <location>
        <position position="56"/>
    </location>
    <ligand>
        <name>Zn(2+)</name>
        <dbReference type="ChEBI" id="CHEBI:29105"/>
        <label>1</label>
    </ligand>
</feature>
<accession>A0AB73BRC3</accession>
<organism evidence="10 11">
    <name type="scientific">Lactobacillus crispatus</name>
    <dbReference type="NCBI Taxonomy" id="47770"/>
    <lineage>
        <taxon>Bacteria</taxon>
        <taxon>Bacillati</taxon>
        <taxon>Bacillota</taxon>
        <taxon>Bacilli</taxon>
        <taxon>Lactobacillales</taxon>
        <taxon>Lactobacillaceae</taxon>
        <taxon>Lactobacillus</taxon>
    </lineage>
</organism>
<evidence type="ECO:0000256" key="6">
    <source>
        <dbReference type="ARBA" id="ARBA00022975"/>
    </source>
</evidence>
<proteinExistence type="inferred from homology"/>
<evidence type="ECO:0000256" key="5">
    <source>
        <dbReference type="ARBA" id="ARBA00022833"/>
    </source>
</evidence>
<dbReference type="GO" id="GO:0006145">
    <property type="term" value="P:purine nucleobase catabolic process"/>
    <property type="evidence" value="ECO:0007669"/>
    <property type="project" value="TreeGrafter"/>
</dbReference>
<dbReference type="NCBIfam" id="TIGR00857">
    <property type="entry name" value="pyrC_multi"/>
    <property type="match status" value="1"/>
</dbReference>
<dbReference type="InterPro" id="IPR050138">
    <property type="entry name" value="DHOase/Allantoinase_Hydrolase"/>
</dbReference>
<dbReference type="InterPro" id="IPR032466">
    <property type="entry name" value="Metal_Hydrolase"/>
</dbReference>
<feature type="binding site" evidence="7">
    <location>
        <position position="148"/>
    </location>
    <ligand>
        <name>Zn(2+)</name>
        <dbReference type="ChEBI" id="CHEBI:29105"/>
        <label>1</label>
    </ligand>
</feature>
<evidence type="ECO:0000259" key="8">
    <source>
        <dbReference type="Pfam" id="PF07969"/>
    </source>
</evidence>
<keyword evidence="4 7" id="KW-0378">Hydrolase</keyword>
<dbReference type="GO" id="GO:0004151">
    <property type="term" value="F:dihydroorotase activity"/>
    <property type="evidence" value="ECO:0007669"/>
    <property type="project" value="UniProtKB-UniRule"/>
</dbReference>